<comment type="caution">
    <text evidence="2">The sequence shown here is derived from an EMBL/GenBank/DDBJ whole genome shotgun (WGS) entry which is preliminary data.</text>
</comment>
<organism evidence="2 3">
    <name type="scientific">Frankia umida</name>
    <dbReference type="NCBI Taxonomy" id="573489"/>
    <lineage>
        <taxon>Bacteria</taxon>
        <taxon>Bacillati</taxon>
        <taxon>Actinomycetota</taxon>
        <taxon>Actinomycetes</taxon>
        <taxon>Frankiales</taxon>
        <taxon>Frankiaceae</taxon>
        <taxon>Frankia</taxon>
    </lineage>
</organism>
<protein>
    <submittedName>
        <fullName evidence="2">Uncharacterized protein</fullName>
    </submittedName>
</protein>
<reference evidence="2 3" key="1">
    <citation type="submission" date="2022-04" db="EMBL/GenBank/DDBJ databases">
        <title>Genome diversity in the genus Frankia.</title>
        <authorList>
            <person name="Carlos-Shanley C."/>
            <person name="Hahn D."/>
        </authorList>
    </citation>
    <scope>NUCLEOTIDE SEQUENCE [LARGE SCALE GENOMIC DNA]</scope>
    <source>
        <strain evidence="2 3">Ag45/Mut15</strain>
    </source>
</reference>
<name>A0ABT0JW17_9ACTN</name>
<keyword evidence="3" id="KW-1185">Reference proteome</keyword>
<dbReference type="Proteomes" id="UP001201873">
    <property type="component" value="Unassembled WGS sequence"/>
</dbReference>
<evidence type="ECO:0000256" key="1">
    <source>
        <dbReference type="SAM" id="MobiDB-lite"/>
    </source>
</evidence>
<gene>
    <name evidence="2" type="ORF">MXD59_08155</name>
</gene>
<dbReference type="RefSeq" id="WP_248824154.1">
    <property type="nucleotide sequence ID" value="NZ_JALKFT010000006.1"/>
</dbReference>
<sequence length="83" mass="8823">MGASTELPGSGRTLASLPPESVPAGHLPLETPDADAVEQAREVRPREAGSTVLASEVDTAGEVDEFDRVEQSIVVETDEDDYR</sequence>
<proteinExistence type="predicted"/>
<accession>A0ABT0JW17</accession>
<evidence type="ECO:0000313" key="2">
    <source>
        <dbReference type="EMBL" id="MCK9875745.1"/>
    </source>
</evidence>
<dbReference type="EMBL" id="JALKFT010000006">
    <property type="protein sequence ID" value="MCK9875745.1"/>
    <property type="molecule type" value="Genomic_DNA"/>
</dbReference>
<evidence type="ECO:0000313" key="3">
    <source>
        <dbReference type="Proteomes" id="UP001201873"/>
    </source>
</evidence>
<feature type="region of interest" description="Disordered" evidence="1">
    <location>
        <begin position="1"/>
        <end position="30"/>
    </location>
</feature>